<keyword evidence="2 7" id="KW-0812">Transmembrane</keyword>
<evidence type="ECO:0000256" key="5">
    <source>
        <dbReference type="SAM" id="Coils"/>
    </source>
</evidence>
<dbReference type="STRING" id="59895.A0A124SH35"/>
<dbReference type="OMA" id="DMRRNSM"/>
<dbReference type="EMBL" id="LEKV01001144">
    <property type="protein sequence ID" value="KVI08298.1"/>
    <property type="molecule type" value="Genomic_DNA"/>
</dbReference>
<feature type="region of interest" description="Disordered" evidence="6">
    <location>
        <begin position="450"/>
        <end position="513"/>
    </location>
</feature>
<feature type="coiled-coil region" evidence="5">
    <location>
        <begin position="291"/>
        <end position="357"/>
    </location>
</feature>
<name>A0A124SH35_CYNCS</name>
<keyword evidence="3 7" id="KW-1133">Transmembrane helix</keyword>
<dbReference type="PANTHER" id="PTHR31422:SF3">
    <property type="entry name" value="GTD-BINDING DOMAIN-CONTAINING PROTEIN"/>
    <property type="match status" value="1"/>
</dbReference>
<keyword evidence="10" id="KW-1185">Reference proteome</keyword>
<evidence type="ECO:0000256" key="1">
    <source>
        <dbReference type="ARBA" id="ARBA00004370"/>
    </source>
</evidence>
<gene>
    <name evidence="9" type="ORF">Ccrd_013327</name>
</gene>
<evidence type="ECO:0000313" key="9">
    <source>
        <dbReference type="EMBL" id="KVI08298.1"/>
    </source>
</evidence>
<reference evidence="9 10" key="1">
    <citation type="journal article" date="2016" name="Sci. Rep.">
        <title>The genome sequence of the outbreeding globe artichoke constructed de novo incorporating a phase-aware low-pass sequencing strategy of F1 progeny.</title>
        <authorList>
            <person name="Scaglione D."/>
            <person name="Reyes-Chin-Wo S."/>
            <person name="Acquadro A."/>
            <person name="Froenicke L."/>
            <person name="Portis E."/>
            <person name="Beitel C."/>
            <person name="Tirone M."/>
            <person name="Mauro R."/>
            <person name="Lo Monaco A."/>
            <person name="Mauromicale G."/>
            <person name="Faccioli P."/>
            <person name="Cattivelli L."/>
            <person name="Rieseberg L."/>
            <person name="Michelmore R."/>
            <person name="Lanteri S."/>
        </authorList>
    </citation>
    <scope>NUCLEOTIDE SEQUENCE [LARGE SCALE GENOMIC DNA]</scope>
    <source>
        <strain evidence="9">2C</strain>
    </source>
</reference>
<dbReference type="Gramene" id="KVI08298">
    <property type="protein sequence ID" value="KVI08298"/>
    <property type="gene ID" value="Ccrd_013327"/>
</dbReference>
<dbReference type="Proteomes" id="UP000243975">
    <property type="component" value="Unassembled WGS sequence"/>
</dbReference>
<dbReference type="GO" id="GO:0016020">
    <property type="term" value="C:membrane"/>
    <property type="evidence" value="ECO:0007669"/>
    <property type="project" value="UniProtKB-SubCell"/>
</dbReference>
<feature type="compositionally biased region" description="Basic and acidic residues" evidence="6">
    <location>
        <begin position="451"/>
        <end position="463"/>
    </location>
</feature>
<sequence length="609" mass="69134">MMSRQPARFWTFNTLVGAFLDLFVAYFLLCGSTIAFFADKFLGFFGFSLSTPYNVFFDSDFTNLLFDYPTDKISDVQFAVARKFPFDSIFFRIQNGHGSDGLNLDRGDGFRELEGEASCSSISDARKVVRNETDDSAVRFEKGRGFDMKGKGAANYRVRGSIRRRRKTSLDSGKHSSVSTSPTWITCVEDQNNHKESNAQLEGSLILSGANSSNYEAETPMVVKSDGRFLDDVSNESGNNPSGLKERIATDDGDEDNRIVSLTQELEVERAARSALYVELDEERNAAATAADEAMAMILRLQEEKASIEMESRQYKRMIEEKSAYDLEEMNILKEILLRREREKHFLEKEVEAYRQMDRLENDQLSGINVQDFNEDPDLILHELSMSIANRKNSGNEDLELSKREDIEKPIAIVGEVPDLEMKAGHAFNGNKELYKQRTEKESLVYNVHMIDNEPKTSDESKGSKKRPTMDETDGSFLRRLEKEADQNRSGSEAAVGRLPPISSKSARRNSTSVLDNERIRIDTEVGWLRERLRIVQEGREKLNFSINNREKESLQLQLLEDIARQLQEIRMLTEPRKARQASLPLPSSKSLTKKRRCRSVSSGAAKSS</sequence>
<evidence type="ECO:0000313" key="10">
    <source>
        <dbReference type="Proteomes" id="UP000243975"/>
    </source>
</evidence>
<keyword evidence="4 7" id="KW-0472">Membrane</keyword>
<evidence type="ECO:0000259" key="8">
    <source>
        <dbReference type="PROSITE" id="PS51775"/>
    </source>
</evidence>
<evidence type="ECO:0000256" key="4">
    <source>
        <dbReference type="ARBA" id="ARBA00023136"/>
    </source>
</evidence>
<feature type="compositionally biased region" description="Basic and acidic residues" evidence="6">
    <location>
        <begin position="477"/>
        <end position="487"/>
    </location>
</feature>
<accession>A0A124SH35</accession>
<feature type="compositionally biased region" description="Polar residues" evidence="6">
    <location>
        <begin position="503"/>
        <end position="513"/>
    </location>
</feature>
<comment type="caution">
    <text evidence="9">The sequence shown here is derived from an EMBL/GenBank/DDBJ whole genome shotgun (WGS) entry which is preliminary data.</text>
</comment>
<dbReference type="InterPro" id="IPR007656">
    <property type="entry name" value="GTD-bd"/>
</dbReference>
<evidence type="ECO:0000256" key="2">
    <source>
        <dbReference type="ARBA" id="ARBA00022692"/>
    </source>
</evidence>
<organism evidence="9 10">
    <name type="scientific">Cynara cardunculus var. scolymus</name>
    <name type="common">Globe artichoke</name>
    <name type="synonym">Cynara scolymus</name>
    <dbReference type="NCBI Taxonomy" id="59895"/>
    <lineage>
        <taxon>Eukaryota</taxon>
        <taxon>Viridiplantae</taxon>
        <taxon>Streptophyta</taxon>
        <taxon>Embryophyta</taxon>
        <taxon>Tracheophyta</taxon>
        <taxon>Spermatophyta</taxon>
        <taxon>Magnoliopsida</taxon>
        <taxon>eudicotyledons</taxon>
        <taxon>Gunneridae</taxon>
        <taxon>Pentapetalae</taxon>
        <taxon>asterids</taxon>
        <taxon>campanulids</taxon>
        <taxon>Asterales</taxon>
        <taxon>Asteraceae</taxon>
        <taxon>Carduoideae</taxon>
        <taxon>Cardueae</taxon>
        <taxon>Carduinae</taxon>
        <taxon>Cynara</taxon>
    </lineage>
</organism>
<dbReference type="AlphaFoldDB" id="A0A124SH35"/>
<feature type="transmembrane region" description="Helical" evidence="7">
    <location>
        <begin position="12"/>
        <end position="38"/>
    </location>
</feature>
<evidence type="ECO:0000256" key="7">
    <source>
        <dbReference type="SAM" id="Phobius"/>
    </source>
</evidence>
<dbReference type="GO" id="GO:0080115">
    <property type="term" value="F:myosin XI tail binding"/>
    <property type="evidence" value="ECO:0007669"/>
    <property type="project" value="UniProtKB-ARBA"/>
</dbReference>
<feature type="compositionally biased region" description="Polar residues" evidence="6">
    <location>
        <begin position="600"/>
        <end position="609"/>
    </location>
</feature>
<keyword evidence="5" id="KW-0175">Coiled coil</keyword>
<dbReference type="Pfam" id="PF04576">
    <property type="entry name" value="Zein-binding"/>
    <property type="match status" value="1"/>
</dbReference>
<feature type="region of interest" description="Disordered" evidence="6">
    <location>
        <begin position="575"/>
        <end position="609"/>
    </location>
</feature>
<dbReference type="PROSITE" id="PS51775">
    <property type="entry name" value="GTD_BINDING"/>
    <property type="match status" value="1"/>
</dbReference>
<evidence type="ECO:0000256" key="3">
    <source>
        <dbReference type="ARBA" id="ARBA00022989"/>
    </source>
</evidence>
<dbReference type="OrthoDB" id="1933744at2759"/>
<proteinExistence type="predicted"/>
<dbReference type="PANTHER" id="PTHR31422">
    <property type="entry name" value="BNAANNG28530D PROTEIN"/>
    <property type="match status" value="1"/>
</dbReference>
<feature type="domain" description="GTD-binding" evidence="8">
    <location>
        <begin position="257"/>
        <end position="355"/>
    </location>
</feature>
<comment type="subcellular location">
    <subcellularLocation>
        <location evidence="1">Membrane</location>
    </subcellularLocation>
</comment>
<evidence type="ECO:0000256" key="6">
    <source>
        <dbReference type="SAM" id="MobiDB-lite"/>
    </source>
</evidence>
<protein>
    <submittedName>
        <fullName evidence="9">Zein-binding domain-containing protein</fullName>
    </submittedName>
</protein>